<name>D2QZ98_PIRSD</name>
<evidence type="ECO:0000256" key="1">
    <source>
        <dbReference type="SAM" id="Phobius"/>
    </source>
</evidence>
<gene>
    <name evidence="2" type="ordered locus">Psta_3629</name>
</gene>
<dbReference type="InterPro" id="IPR012902">
    <property type="entry name" value="N_methyl_site"/>
</dbReference>
<protein>
    <recommendedName>
        <fullName evidence="4">Prepilin-type N-terminal cleavage/methylation domain-containing protein</fullName>
    </recommendedName>
</protein>
<keyword evidence="1" id="KW-1133">Transmembrane helix</keyword>
<feature type="transmembrane region" description="Helical" evidence="1">
    <location>
        <begin position="26"/>
        <end position="46"/>
    </location>
</feature>
<dbReference type="SUPFAM" id="SSF54523">
    <property type="entry name" value="Pili subunits"/>
    <property type="match status" value="1"/>
</dbReference>
<dbReference type="HOGENOM" id="CLU_1276656_0_0_0"/>
<evidence type="ECO:0008006" key="4">
    <source>
        <dbReference type="Google" id="ProtNLM"/>
    </source>
</evidence>
<dbReference type="STRING" id="530564.Psta_3629"/>
<dbReference type="OrthoDB" id="289983at2"/>
<dbReference type="eggNOG" id="COG4970">
    <property type="taxonomic scope" value="Bacteria"/>
</dbReference>
<dbReference type="Proteomes" id="UP000001887">
    <property type="component" value="Chromosome"/>
</dbReference>
<reference evidence="2 3" key="1">
    <citation type="journal article" date="2009" name="Stand. Genomic Sci.">
        <title>Complete genome sequence of Pirellula staleyi type strain (ATCC 27377).</title>
        <authorList>
            <person name="Clum A."/>
            <person name="Tindall B.J."/>
            <person name="Sikorski J."/>
            <person name="Ivanova N."/>
            <person name="Mavrommatis K."/>
            <person name="Lucas S."/>
            <person name="Glavina del Rio T."/>
            <person name="Nolan M."/>
            <person name="Chen F."/>
            <person name="Tice H."/>
            <person name="Pitluck S."/>
            <person name="Cheng J.F."/>
            <person name="Chertkov O."/>
            <person name="Brettin T."/>
            <person name="Han C."/>
            <person name="Detter J.C."/>
            <person name="Kuske C."/>
            <person name="Bruce D."/>
            <person name="Goodwin L."/>
            <person name="Ovchinikova G."/>
            <person name="Pati A."/>
            <person name="Mikhailova N."/>
            <person name="Chen A."/>
            <person name="Palaniappan K."/>
            <person name="Land M."/>
            <person name="Hauser L."/>
            <person name="Chang Y.J."/>
            <person name="Jeffries C.D."/>
            <person name="Chain P."/>
            <person name="Rohde M."/>
            <person name="Goker M."/>
            <person name="Bristow J."/>
            <person name="Eisen J.A."/>
            <person name="Markowitz V."/>
            <person name="Hugenholtz P."/>
            <person name="Kyrpides N.C."/>
            <person name="Klenk H.P."/>
            <person name="Lapidus A."/>
        </authorList>
    </citation>
    <scope>NUCLEOTIDE SEQUENCE [LARGE SCALE GENOMIC DNA]</scope>
    <source>
        <strain evidence="3">ATCC 27377 / DSM 6068 / ICPB 4128</strain>
    </source>
</reference>
<dbReference type="EMBL" id="CP001848">
    <property type="protein sequence ID" value="ADB18290.1"/>
    <property type="molecule type" value="Genomic_DNA"/>
</dbReference>
<dbReference type="AlphaFoldDB" id="D2QZ98"/>
<evidence type="ECO:0000313" key="3">
    <source>
        <dbReference type="Proteomes" id="UP000001887"/>
    </source>
</evidence>
<keyword evidence="1" id="KW-0472">Membrane</keyword>
<keyword evidence="1" id="KW-0812">Transmembrane</keyword>
<dbReference type="PROSITE" id="PS00409">
    <property type="entry name" value="PROKAR_NTER_METHYL"/>
    <property type="match status" value="1"/>
</dbReference>
<accession>D2QZ98</accession>
<dbReference type="InterPro" id="IPR045584">
    <property type="entry name" value="Pilin-like"/>
</dbReference>
<sequence length="216" mass="22471">MRAPSLQHDKPCSLLFRSAPARARGISLIEVLLVLAILGVAAGLLIPNLSADIPTKLEAAGNVVQLELEYARSLAVAHGSSYRVTANVVSQTLTLEHSGASTLLEVLPSTPMRRSSDPPDQQILAIREIPLGQPRPELLGGVSSGNTPVLAPSVEFTSVGSTTAASPTTFWIAAGTGDERRFLPITVQPITGLVEMGEVVAALPSAIANALSDAEP</sequence>
<evidence type="ECO:0000313" key="2">
    <source>
        <dbReference type="EMBL" id="ADB18290.1"/>
    </source>
</evidence>
<organism evidence="2 3">
    <name type="scientific">Pirellula staleyi (strain ATCC 27377 / DSM 6068 / ICPB 4128)</name>
    <name type="common">Pirella staleyi</name>
    <dbReference type="NCBI Taxonomy" id="530564"/>
    <lineage>
        <taxon>Bacteria</taxon>
        <taxon>Pseudomonadati</taxon>
        <taxon>Planctomycetota</taxon>
        <taxon>Planctomycetia</taxon>
        <taxon>Pirellulales</taxon>
        <taxon>Pirellulaceae</taxon>
        <taxon>Pirellula</taxon>
    </lineage>
</organism>
<keyword evidence="3" id="KW-1185">Reference proteome</keyword>
<dbReference type="KEGG" id="psl:Psta_3629"/>
<dbReference type="NCBIfam" id="TIGR02532">
    <property type="entry name" value="IV_pilin_GFxxxE"/>
    <property type="match status" value="1"/>
</dbReference>
<dbReference type="Pfam" id="PF07963">
    <property type="entry name" value="N_methyl"/>
    <property type="match status" value="1"/>
</dbReference>
<proteinExistence type="predicted"/>